<gene>
    <name evidence="1" type="ORF">DOTSEDRAFT_70736</name>
</gene>
<evidence type="ECO:0000313" key="2">
    <source>
        <dbReference type="Proteomes" id="UP000016933"/>
    </source>
</evidence>
<accession>N1PWU0</accession>
<reference evidence="1 2" key="2">
    <citation type="journal article" date="2012" name="PLoS Pathog.">
        <title>Diverse lifestyles and strategies of plant pathogenesis encoded in the genomes of eighteen Dothideomycetes fungi.</title>
        <authorList>
            <person name="Ohm R.A."/>
            <person name="Feau N."/>
            <person name="Henrissat B."/>
            <person name="Schoch C.L."/>
            <person name="Horwitz B.A."/>
            <person name="Barry K.W."/>
            <person name="Condon B.J."/>
            <person name="Copeland A.C."/>
            <person name="Dhillon B."/>
            <person name="Glaser F."/>
            <person name="Hesse C.N."/>
            <person name="Kosti I."/>
            <person name="LaButti K."/>
            <person name="Lindquist E.A."/>
            <person name="Lucas S."/>
            <person name="Salamov A.A."/>
            <person name="Bradshaw R.E."/>
            <person name="Ciuffetti L."/>
            <person name="Hamelin R.C."/>
            <person name="Kema G.H.J."/>
            <person name="Lawrence C."/>
            <person name="Scott J.A."/>
            <person name="Spatafora J.W."/>
            <person name="Turgeon B.G."/>
            <person name="de Wit P.J.G.M."/>
            <person name="Zhong S."/>
            <person name="Goodwin S.B."/>
            <person name="Grigoriev I.V."/>
        </authorList>
    </citation>
    <scope>NUCLEOTIDE SEQUENCE [LARGE SCALE GENOMIC DNA]</scope>
    <source>
        <strain evidence="2">NZE10 / CBS 128990</strain>
    </source>
</reference>
<dbReference type="EMBL" id="KB446537">
    <property type="protein sequence ID" value="EME46875.1"/>
    <property type="molecule type" value="Genomic_DNA"/>
</dbReference>
<proteinExistence type="predicted"/>
<protein>
    <submittedName>
        <fullName evidence="1">Uncharacterized protein</fullName>
    </submittedName>
</protein>
<evidence type="ECO:0000313" key="1">
    <source>
        <dbReference type="EMBL" id="EME46875.1"/>
    </source>
</evidence>
<organism evidence="1 2">
    <name type="scientific">Dothistroma septosporum (strain NZE10 / CBS 128990)</name>
    <name type="common">Red band needle blight fungus</name>
    <name type="synonym">Mycosphaerella pini</name>
    <dbReference type="NCBI Taxonomy" id="675120"/>
    <lineage>
        <taxon>Eukaryota</taxon>
        <taxon>Fungi</taxon>
        <taxon>Dikarya</taxon>
        <taxon>Ascomycota</taxon>
        <taxon>Pezizomycotina</taxon>
        <taxon>Dothideomycetes</taxon>
        <taxon>Dothideomycetidae</taxon>
        <taxon>Mycosphaerellales</taxon>
        <taxon>Mycosphaerellaceae</taxon>
        <taxon>Dothistroma</taxon>
    </lineage>
</organism>
<dbReference type="HOGENOM" id="CLU_2145798_0_0_1"/>
<dbReference type="AlphaFoldDB" id="N1PWU0"/>
<keyword evidence="2" id="KW-1185">Reference proteome</keyword>
<name>N1PWU0_DOTSN</name>
<reference evidence="2" key="1">
    <citation type="journal article" date="2012" name="PLoS Genet.">
        <title>The genomes of the fungal plant pathogens Cladosporium fulvum and Dothistroma septosporum reveal adaptation to different hosts and lifestyles but also signatures of common ancestry.</title>
        <authorList>
            <person name="de Wit P.J.G.M."/>
            <person name="van der Burgt A."/>
            <person name="Oekmen B."/>
            <person name="Stergiopoulos I."/>
            <person name="Abd-Elsalam K.A."/>
            <person name="Aerts A.L."/>
            <person name="Bahkali A.H."/>
            <person name="Beenen H.G."/>
            <person name="Chettri P."/>
            <person name="Cox M.P."/>
            <person name="Datema E."/>
            <person name="de Vries R.P."/>
            <person name="Dhillon B."/>
            <person name="Ganley A.R."/>
            <person name="Griffiths S.A."/>
            <person name="Guo Y."/>
            <person name="Hamelin R.C."/>
            <person name="Henrissat B."/>
            <person name="Kabir M.S."/>
            <person name="Jashni M.K."/>
            <person name="Kema G."/>
            <person name="Klaubauf S."/>
            <person name="Lapidus A."/>
            <person name="Levasseur A."/>
            <person name="Lindquist E."/>
            <person name="Mehrabi R."/>
            <person name="Ohm R.A."/>
            <person name="Owen T.J."/>
            <person name="Salamov A."/>
            <person name="Schwelm A."/>
            <person name="Schijlen E."/>
            <person name="Sun H."/>
            <person name="van den Burg H.A."/>
            <person name="van Ham R.C.H.J."/>
            <person name="Zhang S."/>
            <person name="Goodwin S.B."/>
            <person name="Grigoriev I.V."/>
            <person name="Collemare J."/>
            <person name="Bradshaw R.E."/>
        </authorList>
    </citation>
    <scope>NUCLEOTIDE SEQUENCE [LARGE SCALE GENOMIC DNA]</scope>
    <source>
        <strain evidence="2">NZE10 / CBS 128990</strain>
    </source>
</reference>
<dbReference type="Proteomes" id="UP000016933">
    <property type="component" value="Unassembled WGS sequence"/>
</dbReference>
<sequence length="112" mass="13077">MPGRRWRHFALAFSNEECIADALEATFTSLMMLVLKHMVVNVQLAKETIWRSTLEHILFKAHLRNSRGHHTSNVLKAVSSRRRNSDAFGTEPLPVYTVRPCTRHPCRWRKRP</sequence>